<proteinExistence type="predicted"/>
<dbReference type="InterPro" id="IPR014320">
    <property type="entry name" value="Phageshock_PspC"/>
</dbReference>
<evidence type="ECO:0000256" key="3">
    <source>
        <dbReference type="ARBA" id="ARBA00022692"/>
    </source>
</evidence>
<dbReference type="GO" id="GO:0005886">
    <property type="term" value="C:plasma membrane"/>
    <property type="evidence" value="ECO:0007669"/>
    <property type="project" value="UniProtKB-SubCell"/>
</dbReference>
<dbReference type="OrthoDB" id="7359894at2"/>
<keyword evidence="3 7" id="KW-0812">Transmembrane</keyword>
<evidence type="ECO:0000256" key="7">
    <source>
        <dbReference type="SAM" id="Phobius"/>
    </source>
</evidence>
<dbReference type="InterPro" id="IPR052027">
    <property type="entry name" value="PspC"/>
</dbReference>
<dbReference type="PANTHER" id="PTHR33885:SF3">
    <property type="entry name" value="PHAGE SHOCK PROTEIN C"/>
    <property type="match status" value="1"/>
</dbReference>
<keyword evidence="2" id="KW-1003">Cell membrane</keyword>
<dbReference type="AlphaFoldDB" id="A0A1T4KI44"/>
<keyword evidence="6" id="KW-0175">Coiled coil</keyword>
<name>A0A1T4KI44_VIBCI</name>
<sequence length="129" mass="14799">MNHRELYRDPVNGKVSGVCAGFANFFGLEVWLVRILVITVALLGGFALVLIAYIALSLMLEKQPPQYSDALRSMRSHTLKDKAWMQGENAQRILATLEMDLKQLEQKVRVMEAYVTSETFTVHRRFRQL</sequence>
<feature type="coiled-coil region" evidence="6">
    <location>
        <begin position="87"/>
        <end position="114"/>
    </location>
</feature>
<dbReference type="RefSeq" id="WP_078924631.1">
    <property type="nucleotide sequence ID" value="NZ_FUXB01000001.1"/>
</dbReference>
<evidence type="ECO:0000256" key="6">
    <source>
        <dbReference type="SAM" id="Coils"/>
    </source>
</evidence>
<gene>
    <name evidence="9" type="ORF">SAMN02745782_00223</name>
</gene>
<dbReference type="PANTHER" id="PTHR33885">
    <property type="entry name" value="PHAGE SHOCK PROTEIN C"/>
    <property type="match status" value="1"/>
</dbReference>
<reference evidence="10" key="1">
    <citation type="submission" date="2017-02" db="EMBL/GenBank/DDBJ databases">
        <authorList>
            <person name="Varghese N."/>
            <person name="Submissions S."/>
        </authorList>
    </citation>
    <scope>NUCLEOTIDE SEQUENCE [LARGE SCALE GENOMIC DNA]</scope>
    <source>
        <strain evidence="10">DSM 19608</strain>
    </source>
</reference>
<dbReference type="Pfam" id="PF04024">
    <property type="entry name" value="PspC"/>
    <property type="match status" value="1"/>
</dbReference>
<keyword evidence="10" id="KW-1185">Reference proteome</keyword>
<feature type="transmembrane region" description="Helical" evidence="7">
    <location>
        <begin position="31"/>
        <end position="56"/>
    </location>
</feature>
<dbReference type="EMBL" id="FUXB01000001">
    <property type="protein sequence ID" value="SJZ42102.1"/>
    <property type="molecule type" value="Genomic_DNA"/>
</dbReference>
<comment type="subcellular location">
    <subcellularLocation>
        <location evidence="1">Cell membrane</location>
        <topology evidence="1">Single-pass membrane protein</topology>
    </subcellularLocation>
</comment>
<evidence type="ECO:0000259" key="8">
    <source>
        <dbReference type="Pfam" id="PF04024"/>
    </source>
</evidence>
<dbReference type="STRING" id="1123491.SAMN02745782_00223"/>
<organism evidence="9 10">
    <name type="scientific">Vibrio cincinnatiensis DSM 19608</name>
    <dbReference type="NCBI Taxonomy" id="1123491"/>
    <lineage>
        <taxon>Bacteria</taxon>
        <taxon>Pseudomonadati</taxon>
        <taxon>Pseudomonadota</taxon>
        <taxon>Gammaproteobacteria</taxon>
        <taxon>Vibrionales</taxon>
        <taxon>Vibrionaceae</taxon>
        <taxon>Vibrio</taxon>
    </lineage>
</organism>
<evidence type="ECO:0000256" key="5">
    <source>
        <dbReference type="ARBA" id="ARBA00023136"/>
    </source>
</evidence>
<evidence type="ECO:0000256" key="1">
    <source>
        <dbReference type="ARBA" id="ARBA00004162"/>
    </source>
</evidence>
<protein>
    <submittedName>
        <fullName evidence="9">Phage shock protein C (PspC) family protein</fullName>
    </submittedName>
</protein>
<evidence type="ECO:0000256" key="4">
    <source>
        <dbReference type="ARBA" id="ARBA00022989"/>
    </source>
</evidence>
<feature type="domain" description="Phage shock protein PspC N-terminal" evidence="8">
    <location>
        <begin position="4"/>
        <end position="62"/>
    </location>
</feature>
<dbReference type="GeneID" id="70583686"/>
<evidence type="ECO:0000313" key="9">
    <source>
        <dbReference type="EMBL" id="SJZ42102.1"/>
    </source>
</evidence>
<evidence type="ECO:0000256" key="2">
    <source>
        <dbReference type="ARBA" id="ARBA00022475"/>
    </source>
</evidence>
<dbReference type="NCBIfam" id="TIGR02978">
    <property type="entry name" value="phageshock_pspC"/>
    <property type="match status" value="1"/>
</dbReference>
<dbReference type="Proteomes" id="UP000190834">
    <property type="component" value="Unassembled WGS sequence"/>
</dbReference>
<keyword evidence="4 7" id="KW-1133">Transmembrane helix</keyword>
<accession>A0A1T4KI44</accession>
<dbReference type="InterPro" id="IPR007168">
    <property type="entry name" value="Phageshock_PspC_N"/>
</dbReference>
<evidence type="ECO:0000313" key="10">
    <source>
        <dbReference type="Proteomes" id="UP000190834"/>
    </source>
</evidence>
<keyword evidence="5 7" id="KW-0472">Membrane</keyword>